<dbReference type="CDD" id="cd04725">
    <property type="entry name" value="OMP_decarboxylase_like"/>
    <property type="match status" value="1"/>
</dbReference>
<dbReference type="UniPathway" id="UPA00070">
    <property type="reaction ID" value="UER00120"/>
</dbReference>
<dbReference type="EMBL" id="VSSQ01000067">
    <property type="protein sequence ID" value="MPL72632.1"/>
    <property type="molecule type" value="Genomic_DNA"/>
</dbReference>
<keyword evidence="4" id="KW-0210">Decarboxylase</keyword>
<evidence type="ECO:0000256" key="3">
    <source>
        <dbReference type="ARBA" id="ARBA00021923"/>
    </source>
</evidence>
<reference evidence="9" key="1">
    <citation type="submission" date="2019-08" db="EMBL/GenBank/DDBJ databases">
        <authorList>
            <person name="Kucharzyk K."/>
            <person name="Murdoch R.W."/>
            <person name="Higgins S."/>
            <person name="Loffler F."/>
        </authorList>
    </citation>
    <scope>NUCLEOTIDE SEQUENCE</scope>
</reference>
<evidence type="ECO:0000256" key="2">
    <source>
        <dbReference type="ARBA" id="ARBA00012321"/>
    </source>
</evidence>
<sequence>MAELLLALDVKGREEAIRVALACEGELDAIKIGYPLILSTGMGIVKELAKADIPVIADFKVADIPNTNSLICEEVFAAGCSGIITHAFCGSDSLQAVVDGAHDHGGSAFAVCEMSHPGALDFLSGANAERMAKMAKEAGADGIIAPATRPDRTAVLRSVIGSSMKIYSPGVGAQGAQPEDVKKYVDGIIVGRAIYEAADPGKAAHGFRVRAL</sequence>
<evidence type="ECO:0000256" key="4">
    <source>
        <dbReference type="ARBA" id="ARBA00022793"/>
    </source>
</evidence>
<evidence type="ECO:0000256" key="5">
    <source>
        <dbReference type="ARBA" id="ARBA00022975"/>
    </source>
</evidence>
<dbReference type="SUPFAM" id="SSF51366">
    <property type="entry name" value="Ribulose-phoshate binding barrel"/>
    <property type="match status" value="1"/>
</dbReference>
<evidence type="ECO:0000313" key="9">
    <source>
        <dbReference type="EMBL" id="MPL72632.1"/>
    </source>
</evidence>
<dbReference type="GO" id="GO:0044205">
    <property type="term" value="P:'de novo' UMP biosynthetic process"/>
    <property type="evidence" value="ECO:0007669"/>
    <property type="project" value="UniProtKB-UniPathway"/>
</dbReference>
<evidence type="ECO:0000256" key="7">
    <source>
        <dbReference type="ARBA" id="ARBA00033428"/>
    </source>
</evidence>
<dbReference type="Pfam" id="PF00215">
    <property type="entry name" value="OMPdecase"/>
    <property type="match status" value="1"/>
</dbReference>
<dbReference type="InterPro" id="IPR013785">
    <property type="entry name" value="Aldolase_TIM"/>
</dbReference>
<evidence type="ECO:0000256" key="1">
    <source>
        <dbReference type="ARBA" id="ARBA00004861"/>
    </source>
</evidence>
<evidence type="ECO:0000256" key="6">
    <source>
        <dbReference type="ARBA" id="ARBA00023239"/>
    </source>
</evidence>
<organism evidence="9">
    <name type="scientific">bioreactor metagenome</name>
    <dbReference type="NCBI Taxonomy" id="1076179"/>
    <lineage>
        <taxon>unclassified sequences</taxon>
        <taxon>metagenomes</taxon>
        <taxon>ecological metagenomes</taxon>
    </lineage>
</organism>
<dbReference type="SMART" id="SM00934">
    <property type="entry name" value="OMPdecase"/>
    <property type="match status" value="1"/>
</dbReference>
<name>A0A644U2L0_9ZZZZ</name>
<gene>
    <name evidence="9" type="primary">pyrF_6</name>
    <name evidence="9" type="ORF">SDC9_18419</name>
</gene>
<dbReference type="InterPro" id="IPR018089">
    <property type="entry name" value="OMPdecase_AS"/>
</dbReference>
<proteinExistence type="predicted"/>
<dbReference type="PANTHER" id="PTHR32119">
    <property type="entry name" value="OROTIDINE 5'-PHOSPHATE DECARBOXYLASE"/>
    <property type="match status" value="1"/>
</dbReference>
<dbReference type="EC" id="4.1.1.23" evidence="2"/>
<protein>
    <recommendedName>
        <fullName evidence="3">Orotidine 5'-phosphate decarboxylase</fullName>
        <ecNumber evidence="2">4.1.1.23</ecNumber>
    </recommendedName>
    <alternativeName>
        <fullName evidence="7">OMP decarboxylase</fullName>
    </alternativeName>
</protein>
<comment type="pathway">
    <text evidence="1">Pyrimidine metabolism; UMP biosynthesis via de novo pathway; UMP from orotate: step 2/2.</text>
</comment>
<keyword evidence="6 9" id="KW-0456">Lyase</keyword>
<feature type="domain" description="Orotidine 5'-phosphate decarboxylase" evidence="8">
    <location>
        <begin position="3"/>
        <end position="207"/>
    </location>
</feature>
<dbReference type="Gene3D" id="3.20.20.70">
    <property type="entry name" value="Aldolase class I"/>
    <property type="match status" value="1"/>
</dbReference>
<keyword evidence="5" id="KW-0665">Pyrimidine biosynthesis</keyword>
<dbReference type="AlphaFoldDB" id="A0A644U2L0"/>
<dbReference type="GO" id="GO:0006207">
    <property type="term" value="P:'de novo' pyrimidine nucleobase biosynthetic process"/>
    <property type="evidence" value="ECO:0007669"/>
    <property type="project" value="InterPro"/>
</dbReference>
<comment type="caution">
    <text evidence="9">The sequence shown here is derived from an EMBL/GenBank/DDBJ whole genome shotgun (WGS) entry which is preliminary data.</text>
</comment>
<dbReference type="NCBIfam" id="NF010386">
    <property type="entry name" value="PRK13813.1"/>
    <property type="match status" value="1"/>
</dbReference>
<dbReference type="InterPro" id="IPR011060">
    <property type="entry name" value="RibuloseP-bd_barrel"/>
</dbReference>
<dbReference type="GO" id="GO:0004590">
    <property type="term" value="F:orotidine-5'-phosphate decarboxylase activity"/>
    <property type="evidence" value="ECO:0007669"/>
    <property type="project" value="UniProtKB-EC"/>
</dbReference>
<dbReference type="InterPro" id="IPR014732">
    <property type="entry name" value="OMPdecase"/>
</dbReference>
<accession>A0A644U2L0</accession>
<dbReference type="PROSITE" id="PS00156">
    <property type="entry name" value="OMPDECASE"/>
    <property type="match status" value="1"/>
</dbReference>
<evidence type="ECO:0000259" key="8">
    <source>
        <dbReference type="SMART" id="SM00934"/>
    </source>
</evidence>
<dbReference type="PANTHER" id="PTHR32119:SF2">
    <property type="entry name" value="OROTIDINE 5'-PHOSPHATE DECARBOXYLASE"/>
    <property type="match status" value="1"/>
</dbReference>
<dbReference type="GO" id="GO:0005829">
    <property type="term" value="C:cytosol"/>
    <property type="evidence" value="ECO:0007669"/>
    <property type="project" value="TreeGrafter"/>
</dbReference>
<dbReference type="InterPro" id="IPR001754">
    <property type="entry name" value="OMPdeCOase_dom"/>
</dbReference>
<dbReference type="NCBIfam" id="TIGR01740">
    <property type="entry name" value="pyrF"/>
    <property type="match status" value="1"/>
</dbReference>